<keyword evidence="2" id="KW-1185">Reference proteome</keyword>
<evidence type="ECO:0000313" key="1">
    <source>
        <dbReference type="EMBL" id="QEH34859.1"/>
    </source>
</evidence>
<reference evidence="1 2" key="1">
    <citation type="submission" date="2019-08" db="EMBL/GenBank/DDBJ databases">
        <title>Deep-cultivation of Planctomycetes and their phenomic and genomic characterization uncovers novel biology.</title>
        <authorList>
            <person name="Wiegand S."/>
            <person name="Jogler M."/>
            <person name="Boedeker C."/>
            <person name="Pinto D."/>
            <person name="Vollmers J."/>
            <person name="Rivas-Marin E."/>
            <person name="Kohn T."/>
            <person name="Peeters S.H."/>
            <person name="Heuer A."/>
            <person name="Rast P."/>
            <person name="Oberbeckmann S."/>
            <person name="Bunk B."/>
            <person name="Jeske O."/>
            <person name="Meyerdierks A."/>
            <person name="Storesund J.E."/>
            <person name="Kallscheuer N."/>
            <person name="Luecker S."/>
            <person name="Lage O.M."/>
            <person name="Pohl T."/>
            <person name="Merkel B.J."/>
            <person name="Hornburger P."/>
            <person name="Mueller R.-W."/>
            <person name="Bruemmer F."/>
            <person name="Labrenz M."/>
            <person name="Spormann A.M."/>
            <person name="Op den Camp H."/>
            <person name="Overmann J."/>
            <person name="Amann R."/>
            <person name="Jetten M.S.M."/>
            <person name="Mascher T."/>
            <person name="Medema M.H."/>
            <person name="Devos D.P."/>
            <person name="Kaster A.-K."/>
            <person name="Ovreas L."/>
            <person name="Rohde M."/>
            <person name="Galperin M.Y."/>
            <person name="Jogler C."/>
        </authorList>
    </citation>
    <scope>NUCLEOTIDE SEQUENCE [LARGE SCALE GENOMIC DNA]</scope>
    <source>
        <strain evidence="1 2">OJF2</strain>
    </source>
</reference>
<dbReference type="RefSeq" id="WP_210420555.1">
    <property type="nucleotide sequence ID" value="NZ_CP042997.1"/>
</dbReference>
<sequence>MGTWDAGNFDGDDPREFLADMVARWERIVDRTLAGEPVDEVAGFRFQPGFEALDGAVMPTVEILIAVAEKLPCDHLPDPDKVAAWRSGAMRIYDAEIDLFEPDEEYKVGRRAVIEATFARLAELAGRPGRETSESE</sequence>
<dbReference type="EMBL" id="CP042997">
    <property type="protein sequence ID" value="QEH34859.1"/>
    <property type="molecule type" value="Genomic_DNA"/>
</dbReference>
<accession>A0A5B9W3U7</accession>
<name>A0A5B9W3U7_9BACT</name>
<dbReference type="Proteomes" id="UP000324233">
    <property type="component" value="Chromosome"/>
</dbReference>
<evidence type="ECO:0000313" key="2">
    <source>
        <dbReference type="Proteomes" id="UP000324233"/>
    </source>
</evidence>
<protein>
    <recommendedName>
        <fullName evidence="3">DUF4259 domain-containing protein</fullName>
    </recommendedName>
</protein>
<proteinExistence type="predicted"/>
<gene>
    <name evidence="1" type="ORF">OJF2_34040</name>
</gene>
<evidence type="ECO:0008006" key="3">
    <source>
        <dbReference type="Google" id="ProtNLM"/>
    </source>
</evidence>
<organism evidence="1 2">
    <name type="scientific">Aquisphaera giovannonii</name>
    <dbReference type="NCBI Taxonomy" id="406548"/>
    <lineage>
        <taxon>Bacteria</taxon>
        <taxon>Pseudomonadati</taxon>
        <taxon>Planctomycetota</taxon>
        <taxon>Planctomycetia</taxon>
        <taxon>Isosphaerales</taxon>
        <taxon>Isosphaeraceae</taxon>
        <taxon>Aquisphaera</taxon>
    </lineage>
</organism>
<dbReference type="KEGG" id="agv:OJF2_34040"/>
<dbReference type="AlphaFoldDB" id="A0A5B9W3U7"/>